<dbReference type="KEGG" id="marb:CJ263_13195"/>
<accession>A0A223V7H3</accession>
<dbReference type="AlphaFoldDB" id="A0A223V7H3"/>
<protein>
    <submittedName>
        <fullName evidence="1">Uncharacterized protein</fullName>
    </submittedName>
</protein>
<keyword evidence="2" id="KW-1185">Reference proteome</keyword>
<gene>
    <name evidence="1" type="ORF">CJ263_13195</name>
</gene>
<name>A0A223V7H3_9FLAO</name>
<dbReference type="Proteomes" id="UP000215244">
    <property type="component" value="Chromosome"/>
</dbReference>
<dbReference type="Pfam" id="PF19578">
    <property type="entry name" value="DUF6090"/>
    <property type="match status" value="1"/>
</dbReference>
<reference evidence="1 2" key="1">
    <citation type="submission" date="2017-08" db="EMBL/GenBank/DDBJ databases">
        <title>The complete genome sequence of Maribacter sp. B1, isolated from deep-sea sediment.</title>
        <authorList>
            <person name="Wu Y.-H."/>
            <person name="Cheng H."/>
            <person name="Xu X.-W."/>
        </authorList>
    </citation>
    <scope>NUCLEOTIDE SEQUENCE [LARGE SCALE GENOMIC DNA]</scope>
    <source>
        <strain evidence="1 2">B1</strain>
    </source>
</reference>
<organism evidence="1 2">
    <name type="scientific">Maribacter cobaltidurans</name>
    <dbReference type="NCBI Taxonomy" id="1178778"/>
    <lineage>
        <taxon>Bacteria</taxon>
        <taxon>Pseudomonadati</taxon>
        <taxon>Bacteroidota</taxon>
        <taxon>Flavobacteriia</taxon>
        <taxon>Flavobacteriales</taxon>
        <taxon>Flavobacteriaceae</taxon>
        <taxon>Maribacter</taxon>
    </lineage>
</organism>
<dbReference type="RefSeq" id="WP_094997702.1">
    <property type="nucleotide sequence ID" value="NZ_BMJL01000012.1"/>
</dbReference>
<dbReference type="OrthoDB" id="821805at2"/>
<dbReference type="EMBL" id="CP022957">
    <property type="protein sequence ID" value="ASV31090.1"/>
    <property type="molecule type" value="Genomic_DNA"/>
</dbReference>
<evidence type="ECO:0000313" key="2">
    <source>
        <dbReference type="Proteomes" id="UP000215244"/>
    </source>
</evidence>
<dbReference type="InterPro" id="IPR045749">
    <property type="entry name" value="DUF6090"/>
</dbReference>
<evidence type="ECO:0000313" key="1">
    <source>
        <dbReference type="EMBL" id="ASV31090.1"/>
    </source>
</evidence>
<proteinExistence type="predicted"/>
<sequence length="236" mass="28125">MIKFFRKIRQKLLSKNKFNTYLLYAIGEIVLVMIGILLALQVSNWNQDRKDRISERKLLDNIHRDFIQNKISFDSVKAINYRSLAALDGMIALFPLQRDSLKNATFWKYFSQIQDHTYNPYSGSIALVINSNSLQLIQDEDLQEYLVSWEDVLLDYQEEENLYYKMMNDHFWPYWREVLDYSGFDNEISLTGTSTVKFQNYIIDKRNYLRAIVKAIEEEPIENHINEIIRLTEPKE</sequence>